<evidence type="ECO:0000256" key="3">
    <source>
        <dbReference type="ARBA" id="ARBA00022737"/>
    </source>
</evidence>
<feature type="region of interest" description="Disordered" evidence="5">
    <location>
        <begin position="1"/>
        <end position="26"/>
    </location>
</feature>
<keyword evidence="8" id="KW-1185">Reference proteome</keyword>
<dbReference type="AlphaFoldDB" id="A0A6G0IV94"/>
<dbReference type="GO" id="GO:0007219">
    <property type="term" value="P:Notch signaling pathway"/>
    <property type="evidence" value="ECO:0007669"/>
    <property type="project" value="InterPro"/>
</dbReference>
<proteinExistence type="predicted"/>
<evidence type="ECO:0000256" key="2">
    <source>
        <dbReference type="ARBA" id="ARBA00022692"/>
    </source>
</evidence>
<evidence type="ECO:0000256" key="5">
    <source>
        <dbReference type="SAM" id="MobiDB-lite"/>
    </source>
</evidence>
<evidence type="ECO:0000256" key="4">
    <source>
        <dbReference type="ARBA" id="ARBA00022989"/>
    </source>
</evidence>
<keyword evidence="4" id="KW-0472">Membrane</keyword>
<evidence type="ECO:0000313" key="7">
    <source>
        <dbReference type="EMBL" id="KAE8295254.1"/>
    </source>
</evidence>
<name>A0A6G0IV94_LARCR</name>
<reference evidence="7 8" key="1">
    <citation type="submission" date="2019-07" db="EMBL/GenBank/DDBJ databases">
        <title>Chromosome genome assembly for large yellow croaker.</title>
        <authorList>
            <person name="Xiao S."/>
        </authorList>
    </citation>
    <scope>NUCLEOTIDE SEQUENCE [LARGE SCALE GENOMIC DNA]</scope>
    <source>
        <strain evidence="7">JMULYC20181020</strain>
        <tissue evidence="7">Muscle</tissue>
    </source>
</reference>
<dbReference type="GO" id="GO:0016020">
    <property type="term" value="C:membrane"/>
    <property type="evidence" value="ECO:0007669"/>
    <property type="project" value="UniProtKB-SubCell"/>
</dbReference>
<keyword evidence="2" id="KW-0812">Transmembrane</keyword>
<accession>A0A6G0IV94</accession>
<dbReference type="Pfam" id="PF07657">
    <property type="entry name" value="MNNL"/>
    <property type="match status" value="1"/>
</dbReference>
<dbReference type="InterPro" id="IPR011651">
    <property type="entry name" value="Notch_ligand_N"/>
</dbReference>
<protein>
    <submittedName>
        <fullName evidence="7">Protein jagged-1</fullName>
    </submittedName>
</protein>
<keyword evidence="3" id="KW-0677">Repeat</keyword>
<dbReference type="EMBL" id="REGW02000006">
    <property type="protein sequence ID" value="KAE8295254.1"/>
    <property type="molecule type" value="Genomic_DNA"/>
</dbReference>
<organism evidence="7 8">
    <name type="scientific">Larimichthys crocea</name>
    <name type="common">Large yellow croaker</name>
    <name type="synonym">Pseudosciaena crocea</name>
    <dbReference type="NCBI Taxonomy" id="215358"/>
    <lineage>
        <taxon>Eukaryota</taxon>
        <taxon>Metazoa</taxon>
        <taxon>Chordata</taxon>
        <taxon>Craniata</taxon>
        <taxon>Vertebrata</taxon>
        <taxon>Euteleostomi</taxon>
        <taxon>Actinopterygii</taxon>
        <taxon>Neopterygii</taxon>
        <taxon>Teleostei</taxon>
        <taxon>Neoteleostei</taxon>
        <taxon>Acanthomorphata</taxon>
        <taxon>Eupercaria</taxon>
        <taxon>Sciaenidae</taxon>
        <taxon>Larimichthys</taxon>
    </lineage>
</organism>
<gene>
    <name evidence="7" type="ORF">D5F01_LYC06180</name>
</gene>
<evidence type="ECO:0000259" key="6">
    <source>
        <dbReference type="Pfam" id="PF07657"/>
    </source>
</evidence>
<keyword evidence="4" id="KW-1133">Transmembrane helix</keyword>
<evidence type="ECO:0000313" key="8">
    <source>
        <dbReference type="Proteomes" id="UP000424527"/>
    </source>
</evidence>
<dbReference type="Gene3D" id="2.60.40.3510">
    <property type="match status" value="1"/>
</dbReference>
<dbReference type="Proteomes" id="UP000424527">
    <property type="component" value="Unassembled WGS sequence"/>
</dbReference>
<comment type="caution">
    <text evidence="7">The sequence shown here is derived from an EMBL/GenBank/DDBJ whole genome shotgun (WGS) entry which is preliminary data.</text>
</comment>
<keyword evidence="1" id="KW-0245">EGF-like domain</keyword>
<sequence length="184" mass="19447">MESTRAHRVPRLDPINGSGMITGKPNMRSDRHRGHLHLQRTVIFLVALTIQPQAVCAVGMFELQIRHFQNSHGLLQTGDCCDLQASGGQRCSARDQCDTFFQACLKEYQARVAPTGACTFGSGSTGILGGNSLSLHHRGHDGGGGGVGGGEDGTNGHIVIPFKYAWPVSTGAVLVIIVVTKGTG</sequence>
<evidence type="ECO:0000256" key="1">
    <source>
        <dbReference type="ARBA" id="ARBA00022536"/>
    </source>
</evidence>
<feature type="domain" description="Notch ligand N-terminal" evidence="6">
    <location>
        <begin position="59"/>
        <end position="169"/>
    </location>
</feature>